<sequence>MVCTTWTVWWSLSISLSESYWWRWCAKMLQLKYPCAGYGCWWRGREEVKEKKLFSRTCQNRTALRPCCVPKFGVLQELCWLLGQLVGRDHSRRAVRAAFFLCSFAGAGGGKRLRPLSSARRVLLPPSGRAVPTFAG</sequence>
<gene>
    <name evidence="2" type="ORF">NDU88_010101</name>
</gene>
<proteinExistence type="predicted"/>
<accession>A0AAV7QWE2</accession>
<dbReference type="AlphaFoldDB" id="A0AAV7QWE2"/>
<reference evidence="2" key="1">
    <citation type="journal article" date="2022" name="bioRxiv">
        <title>Sequencing and chromosome-scale assembly of the giantPleurodeles waltlgenome.</title>
        <authorList>
            <person name="Brown T."/>
            <person name="Elewa A."/>
            <person name="Iarovenko S."/>
            <person name="Subramanian E."/>
            <person name="Araus A.J."/>
            <person name="Petzold A."/>
            <person name="Susuki M."/>
            <person name="Suzuki K.-i.T."/>
            <person name="Hayashi T."/>
            <person name="Toyoda A."/>
            <person name="Oliveira C."/>
            <person name="Osipova E."/>
            <person name="Leigh N.D."/>
            <person name="Simon A."/>
            <person name="Yun M.H."/>
        </authorList>
    </citation>
    <scope>NUCLEOTIDE SEQUENCE</scope>
    <source>
        <strain evidence="2">20211129_DDA</strain>
        <tissue evidence="2">Liver</tissue>
    </source>
</reference>
<dbReference type="Proteomes" id="UP001066276">
    <property type="component" value="Chromosome 6"/>
</dbReference>
<keyword evidence="3" id="KW-1185">Reference proteome</keyword>
<evidence type="ECO:0000256" key="1">
    <source>
        <dbReference type="SAM" id="SignalP"/>
    </source>
</evidence>
<name>A0AAV7QWE2_PLEWA</name>
<protein>
    <recommendedName>
        <fullName evidence="4">Secreted protein</fullName>
    </recommendedName>
</protein>
<comment type="caution">
    <text evidence="2">The sequence shown here is derived from an EMBL/GenBank/DDBJ whole genome shotgun (WGS) entry which is preliminary data.</text>
</comment>
<feature type="signal peptide" evidence="1">
    <location>
        <begin position="1"/>
        <end position="19"/>
    </location>
</feature>
<evidence type="ECO:0008006" key="4">
    <source>
        <dbReference type="Google" id="ProtNLM"/>
    </source>
</evidence>
<organism evidence="2 3">
    <name type="scientific">Pleurodeles waltl</name>
    <name type="common">Iberian ribbed newt</name>
    <dbReference type="NCBI Taxonomy" id="8319"/>
    <lineage>
        <taxon>Eukaryota</taxon>
        <taxon>Metazoa</taxon>
        <taxon>Chordata</taxon>
        <taxon>Craniata</taxon>
        <taxon>Vertebrata</taxon>
        <taxon>Euteleostomi</taxon>
        <taxon>Amphibia</taxon>
        <taxon>Batrachia</taxon>
        <taxon>Caudata</taxon>
        <taxon>Salamandroidea</taxon>
        <taxon>Salamandridae</taxon>
        <taxon>Pleurodelinae</taxon>
        <taxon>Pleurodeles</taxon>
    </lineage>
</organism>
<feature type="chain" id="PRO_5043832353" description="Secreted protein" evidence="1">
    <location>
        <begin position="20"/>
        <end position="136"/>
    </location>
</feature>
<dbReference type="EMBL" id="JANPWB010000010">
    <property type="protein sequence ID" value="KAJ1143797.1"/>
    <property type="molecule type" value="Genomic_DNA"/>
</dbReference>
<keyword evidence="1" id="KW-0732">Signal</keyword>
<evidence type="ECO:0000313" key="2">
    <source>
        <dbReference type="EMBL" id="KAJ1143797.1"/>
    </source>
</evidence>
<evidence type="ECO:0000313" key="3">
    <source>
        <dbReference type="Proteomes" id="UP001066276"/>
    </source>
</evidence>